<evidence type="ECO:0000259" key="3">
    <source>
        <dbReference type="Pfam" id="PF12728"/>
    </source>
</evidence>
<dbReference type="OrthoDB" id="9805928at2"/>
<dbReference type="GO" id="GO:0003677">
    <property type="term" value="F:DNA binding"/>
    <property type="evidence" value="ECO:0007669"/>
    <property type="project" value="InterPro"/>
</dbReference>
<feature type="region of interest" description="Disordered" evidence="1">
    <location>
        <begin position="54"/>
        <end position="77"/>
    </location>
</feature>
<dbReference type="PANTHER" id="PTHR38431">
    <property type="entry name" value="BLL2305 PROTEIN"/>
    <property type="match status" value="1"/>
</dbReference>
<evidence type="ECO:0000313" key="4">
    <source>
        <dbReference type="EMBL" id="KAA8784817.1"/>
    </source>
</evidence>
<proteinExistence type="predicted"/>
<dbReference type="Pfam" id="PF12728">
    <property type="entry name" value="HTH_17"/>
    <property type="match status" value="1"/>
</dbReference>
<reference evidence="4 5" key="1">
    <citation type="journal article" date="2019" name="J. Ind. Microbiol. Biotechnol.">
        <title>Paenibacillus amylolyticus 27C64 has a diverse set of carbohydrate-active enzymes and complete pectin deconstruction system.</title>
        <authorList>
            <person name="Keggi C."/>
            <person name="Doran-Peterson J."/>
        </authorList>
    </citation>
    <scope>NUCLEOTIDE SEQUENCE [LARGE SCALE GENOMIC DNA]</scope>
    <source>
        <strain evidence="4 5">27C64</strain>
    </source>
</reference>
<protein>
    <submittedName>
        <fullName evidence="4">Helix-turn-helix domain-containing protein</fullName>
    </submittedName>
</protein>
<sequence length="368" mass="40487">MTEEQSYTTEEIAKLLKISKLTVYDLIKKGDLVAYRVGKQMRIDAADLDAYKRRSKQLQSPAQAQQNALPGTTTTGQLSTDAVQRHSPVAGLSTVTGQGEPQTSNNRIASPSQMAAPSFASSSAGYGQNIAGAARHLVITGQDVSLDILMRHMERQSRDIRPLRSFMGSLDGLISMYRGESDLVSTHLLDGDTGEYNLPYIRKILTGWSYVVVNLLSRPAGLYVPRGNPRQLNDWTDLNKSDLRLANREKGSGARVLLDEQLRLHGIPASGLLGYDVEETSHMGVAAKVSSGEADVGVGIEKAARLVGQVDFIPLVQERYDLVMLRKQGNEAWIESVLHILRSPEFRQELRAFEGYDVSRTGEVLFEA</sequence>
<feature type="compositionally biased region" description="Polar residues" evidence="1">
    <location>
        <begin position="57"/>
        <end position="77"/>
    </location>
</feature>
<dbReference type="SUPFAM" id="SSF53850">
    <property type="entry name" value="Periplasmic binding protein-like II"/>
    <property type="match status" value="1"/>
</dbReference>
<accession>A0A5M9WT41</accession>
<feature type="domain" description="PBP" evidence="2">
    <location>
        <begin position="151"/>
        <end position="341"/>
    </location>
</feature>
<name>A0A5M9WT41_PAEAM</name>
<feature type="compositionally biased region" description="Polar residues" evidence="1">
    <location>
        <begin position="93"/>
        <end position="114"/>
    </location>
</feature>
<dbReference type="Proteomes" id="UP000323664">
    <property type="component" value="Unassembled WGS sequence"/>
</dbReference>
<dbReference type="PANTHER" id="PTHR38431:SF1">
    <property type="entry name" value="BLL2305 PROTEIN"/>
    <property type="match status" value="1"/>
</dbReference>
<gene>
    <name evidence="4" type="ORF">EC604_13260</name>
</gene>
<dbReference type="InterPro" id="IPR010093">
    <property type="entry name" value="SinI_DNA-bd"/>
</dbReference>
<dbReference type="RefSeq" id="WP_123064637.1">
    <property type="nucleotide sequence ID" value="NZ_RIAS01000006.1"/>
</dbReference>
<evidence type="ECO:0000256" key="1">
    <source>
        <dbReference type="SAM" id="MobiDB-lite"/>
    </source>
</evidence>
<dbReference type="NCBIfam" id="TIGR01764">
    <property type="entry name" value="excise"/>
    <property type="match status" value="1"/>
</dbReference>
<dbReference type="Pfam" id="PF12727">
    <property type="entry name" value="PBP_like"/>
    <property type="match status" value="1"/>
</dbReference>
<dbReference type="EMBL" id="RIAS01000006">
    <property type="protein sequence ID" value="KAA8784817.1"/>
    <property type="molecule type" value="Genomic_DNA"/>
</dbReference>
<organism evidence="4 5">
    <name type="scientific">Paenibacillus amylolyticus</name>
    <dbReference type="NCBI Taxonomy" id="1451"/>
    <lineage>
        <taxon>Bacteria</taxon>
        <taxon>Bacillati</taxon>
        <taxon>Bacillota</taxon>
        <taxon>Bacilli</taxon>
        <taxon>Bacillales</taxon>
        <taxon>Paenibacillaceae</taxon>
        <taxon>Paenibacillus</taxon>
    </lineage>
</organism>
<dbReference type="AlphaFoldDB" id="A0A5M9WT41"/>
<comment type="caution">
    <text evidence="4">The sequence shown here is derived from an EMBL/GenBank/DDBJ whole genome shotgun (WGS) entry which is preliminary data.</text>
</comment>
<dbReference type="InterPro" id="IPR024370">
    <property type="entry name" value="PBP_domain"/>
</dbReference>
<feature type="domain" description="Helix-turn-helix" evidence="3">
    <location>
        <begin position="7"/>
        <end position="54"/>
    </location>
</feature>
<evidence type="ECO:0000313" key="5">
    <source>
        <dbReference type="Proteomes" id="UP000323664"/>
    </source>
</evidence>
<feature type="region of interest" description="Disordered" evidence="1">
    <location>
        <begin position="92"/>
        <end position="114"/>
    </location>
</feature>
<evidence type="ECO:0000259" key="2">
    <source>
        <dbReference type="Pfam" id="PF12727"/>
    </source>
</evidence>
<dbReference type="InterPro" id="IPR041657">
    <property type="entry name" value="HTH_17"/>
</dbReference>